<sequence>MKKSLVTILIATLTLIGCQEQTNNINPVIEKNVPTSTETVTFERSLDDVINYFGHMGFEIGERSNKVAELLGAAKGVGVQLNGQEVELYLYDEKSVDLEEIHTSGSYALNGVESPAIVNGVIVLLRYEDHPYKEAILEAFTKYQ</sequence>
<keyword evidence="2" id="KW-1185">Reference proteome</keyword>
<accession>A0A941AQJ9</accession>
<proteinExistence type="predicted"/>
<reference evidence="1" key="1">
    <citation type="submission" date="2021-03" db="EMBL/GenBank/DDBJ databases">
        <title>Bacillus suaedae sp. nov., isolated from Suaeda aralocaspica.</title>
        <authorList>
            <person name="Lei R.F.R."/>
        </authorList>
    </citation>
    <scope>NUCLEOTIDE SEQUENCE</scope>
    <source>
        <strain evidence="1">YZJH907-2</strain>
    </source>
</reference>
<dbReference type="Proteomes" id="UP000678228">
    <property type="component" value="Unassembled WGS sequence"/>
</dbReference>
<protein>
    <submittedName>
        <fullName evidence="1">Uncharacterized protein</fullName>
    </submittedName>
</protein>
<evidence type="ECO:0000313" key="2">
    <source>
        <dbReference type="Proteomes" id="UP000678228"/>
    </source>
</evidence>
<dbReference type="AlphaFoldDB" id="A0A941AQJ9"/>
<dbReference type="RefSeq" id="WP_210598669.1">
    <property type="nucleotide sequence ID" value="NZ_JAGKSQ010000008.1"/>
</dbReference>
<dbReference type="PROSITE" id="PS51257">
    <property type="entry name" value="PROKAR_LIPOPROTEIN"/>
    <property type="match status" value="1"/>
</dbReference>
<organism evidence="1 2">
    <name type="scientific">Halalkalibacter suaedae</name>
    <dbReference type="NCBI Taxonomy" id="2822140"/>
    <lineage>
        <taxon>Bacteria</taxon>
        <taxon>Bacillati</taxon>
        <taxon>Bacillota</taxon>
        <taxon>Bacilli</taxon>
        <taxon>Bacillales</taxon>
        <taxon>Bacillaceae</taxon>
        <taxon>Halalkalibacter</taxon>
    </lineage>
</organism>
<evidence type="ECO:0000313" key="1">
    <source>
        <dbReference type="EMBL" id="MBP3952812.1"/>
    </source>
</evidence>
<dbReference type="EMBL" id="JAGKSQ010000008">
    <property type="protein sequence ID" value="MBP3952812.1"/>
    <property type="molecule type" value="Genomic_DNA"/>
</dbReference>
<comment type="caution">
    <text evidence="1">The sequence shown here is derived from an EMBL/GenBank/DDBJ whole genome shotgun (WGS) entry which is preliminary data.</text>
</comment>
<gene>
    <name evidence="1" type="ORF">J7W16_16950</name>
</gene>
<name>A0A941AQJ9_9BACI</name>